<reference evidence="1" key="2">
    <citation type="journal article" date="2015" name="Fish Shellfish Immunol.">
        <title>Early steps in the European eel (Anguilla anguilla)-Vibrio vulnificus interaction in the gills: Role of the RtxA13 toxin.</title>
        <authorList>
            <person name="Callol A."/>
            <person name="Pajuelo D."/>
            <person name="Ebbesson L."/>
            <person name="Teles M."/>
            <person name="MacKenzie S."/>
            <person name="Amaro C."/>
        </authorList>
    </citation>
    <scope>NUCLEOTIDE SEQUENCE</scope>
</reference>
<proteinExistence type="predicted"/>
<reference evidence="1" key="1">
    <citation type="submission" date="2014-11" db="EMBL/GenBank/DDBJ databases">
        <authorList>
            <person name="Amaro Gonzalez C."/>
        </authorList>
    </citation>
    <scope>NUCLEOTIDE SEQUENCE</scope>
</reference>
<protein>
    <submittedName>
        <fullName evidence="1">Uncharacterized protein</fullName>
    </submittedName>
</protein>
<sequence length="59" mass="6758">MATRLLCHWPEHGGQSWAFSSVPLTPSFKQEKLPMSFGEGKHLQMVLRWLVEVLGHFGH</sequence>
<dbReference type="AlphaFoldDB" id="A0A0E9XRE7"/>
<organism evidence="1">
    <name type="scientific">Anguilla anguilla</name>
    <name type="common">European freshwater eel</name>
    <name type="synonym">Muraena anguilla</name>
    <dbReference type="NCBI Taxonomy" id="7936"/>
    <lineage>
        <taxon>Eukaryota</taxon>
        <taxon>Metazoa</taxon>
        <taxon>Chordata</taxon>
        <taxon>Craniata</taxon>
        <taxon>Vertebrata</taxon>
        <taxon>Euteleostomi</taxon>
        <taxon>Actinopterygii</taxon>
        <taxon>Neopterygii</taxon>
        <taxon>Teleostei</taxon>
        <taxon>Anguilliformes</taxon>
        <taxon>Anguillidae</taxon>
        <taxon>Anguilla</taxon>
    </lineage>
</organism>
<dbReference type="EMBL" id="GBXM01003270">
    <property type="protein sequence ID" value="JAI05308.1"/>
    <property type="molecule type" value="Transcribed_RNA"/>
</dbReference>
<evidence type="ECO:0000313" key="1">
    <source>
        <dbReference type="EMBL" id="JAI05308.1"/>
    </source>
</evidence>
<accession>A0A0E9XRE7</accession>
<name>A0A0E9XRE7_ANGAN</name>